<proteinExistence type="inferred from homology"/>
<evidence type="ECO:0000313" key="5">
    <source>
        <dbReference type="Proteomes" id="UP000249949"/>
    </source>
</evidence>
<dbReference type="Gene3D" id="3.40.50.10490">
    <property type="entry name" value="Glucose-6-phosphate isomerase like protein, domain 1"/>
    <property type="match status" value="2"/>
</dbReference>
<evidence type="ECO:0000256" key="1">
    <source>
        <dbReference type="ARBA" id="ARBA00010523"/>
    </source>
</evidence>
<reference evidence="4 5" key="1">
    <citation type="journal article" date="2017" name="Environ. Microbiol.">
        <title>Genome and epigenome of a novel marine Thaumarchaeota strain suggest viral infection, phosphorothioation DNA modification and multiple restriction systems.</title>
        <authorList>
            <person name="Ahlgren N.A."/>
            <person name="Chen Y."/>
            <person name="Needham D.M."/>
            <person name="Parada A.E."/>
            <person name="Sachdeva R."/>
            <person name="Trinh V."/>
            <person name="Chen T."/>
            <person name="Fuhrman J.A."/>
        </authorList>
    </citation>
    <scope>NUCLEOTIDE SEQUENCE [LARGE SCALE GENOMIC DNA]</scope>
    <source>
        <strain evidence="4 5">SPOT01</strain>
    </source>
</reference>
<dbReference type="KEGG" id="nct:NMSP_0159"/>
<dbReference type="PROSITE" id="PS51464">
    <property type="entry name" value="SIS"/>
    <property type="match status" value="1"/>
</dbReference>
<dbReference type="EC" id="5.3.1.9" evidence="4"/>
<dbReference type="SUPFAM" id="SSF53697">
    <property type="entry name" value="SIS domain"/>
    <property type="match status" value="1"/>
</dbReference>
<dbReference type="GO" id="GO:0004347">
    <property type="term" value="F:glucose-6-phosphate isomerase activity"/>
    <property type="evidence" value="ECO:0007669"/>
    <property type="project" value="UniProtKB-EC"/>
</dbReference>
<dbReference type="GO" id="GO:0005975">
    <property type="term" value="P:carbohydrate metabolic process"/>
    <property type="evidence" value="ECO:0007669"/>
    <property type="project" value="InterPro"/>
</dbReference>
<dbReference type="RefSeq" id="WP_225971293.1">
    <property type="nucleotide sequence ID" value="NZ_CP021324.1"/>
</dbReference>
<dbReference type="GO" id="GO:1901135">
    <property type="term" value="P:carbohydrate derivative metabolic process"/>
    <property type="evidence" value="ECO:0007669"/>
    <property type="project" value="InterPro"/>
</dbReference>
<dbReference type="InterPro" id="IPR035484">
    <property type="entry name" value="SIS_PGI/PMI_1"/>
</dbReference>
<dbReference type="Proteomes" id="UP000249949">
    <property type="component" value="Chromosome"/>
</dbReference>
<evidence type="ECO:0000313" key="4">
    <source>
        <dbReference type="EMBL" id="ARS63791.1"/>
    </source>
</evidence>
<keyword evidence="2 4" id="KW-0413">Isomerase</keyword>
<feature type="domain" description="SIS" evidence="3">
    <location>
        <begin position="34"/>
        <end position="182"/>
    </location>
</feature>
<sequence length="335" mass="38249">MDISTIQKYDTKKMYETYDLWPKMAKNEYEKQIADIEFGEISHVVFAGMGGSGAIGDIFSAILSKTNIHVDVVKGYLLPQTVNSKSLTVITSVSGNTEESLIVLKHAMKSSSKIIAFSGGGKMEKFCFENKITHKKIEMKHSPRASFPAFLFGIIKILQPFLLIKNEDVENAIKKLTIQNKKISSLNLTKENSAISLAKWIDKSPLIYYPWGLEPVAIRFKNSLQENSKIHASAEDIIEACHNGIVSWKKETEFKPILIQGKDDYIKTKERWKIIEEFFDQKEIEYYKIESDYGNILSKLINMIYFCDYVSIYKSILDKVNPSPVDAIDFIKNRL</sequence>
<comment type="similarity">
    <text evidence="1">Belongs to the PGI/PMI family.</text>
</comment>
<evidence type="ECO:0000256" key="2">
    <source>
        <dbReference type="ARBA" id="ARBA00023235"/>
    </source>
</evidence>
<dbReference type="InterPro" id="IPR001347">
    <property type="entry name" value="SIS_dom"/>
</dbReference>
<dbReference type="GO" id="GO:0097367">
    <property type="term" value="F:carbohydrate derivative binding"/>
    <property type="evidence" value="ECO:0007669"/>
    <property type="project" value="InterPro"/>
</dbReference>
<dbReference type="CDD" id="cd05637">
    <property type="entry name" value="SIS_PGI_PMI_2"/>
    <property type="match status" value="1"/>
</dbReference>
<keyword evidence="5" id="KW-1185">Reference proteome</keyword>
<organism evidence="4 5">
    <name type="scientific">Candidatus Nitrosomarinus catalinensis</name>
    <dbReference type="NCBI Taxonomy" id="1898749"/>
    <lineage>
        <taxon>Archaea</taxon>
        <taxon>Nitrososphaerota</taxon>
        <taxon>Nitrososphaeria</taxon>
        <taxon>Nitrosopumilales</taxon>
        <taxon>Nitrosopumilaceae</taxon>
        <taxon>Candidatus Nitrosomarinus</taxon>
    </lineage>
</organism>
<accession>A0A2Z2HHU3</accession>
<name>A0A2Z2HHU3_9ARCH</name>
<dbReference type="Pfam" id="PF10432">
    <property type="entry name" value="bact-PGI_C"/>
    <property type="match status" value="1"/>
</dbReference>
<dbReference type="EMBL" id="CP021324">
    <property type="protein sequence ID" value="ARS63791.1"/>
    <property type="molecule type" value="Genomic_DNA"/>
</dbReference>
<dbReference type="GO" id="GO:0004476">
    <property type="term" value="F:mannose-6-phosphate isomerase activity"/>
    <property type="evidence" value="ECO:0007669"/>
    <property type="project" value="InterPro"/>
</dbReference>
<dbReference type="InterPro" id="IPR019490">
    <property type="entry name" value="Glu6P/Mann6P_isomerase_C"/>
</dbReference>
<dbReference type="InterPro" id="IPR046348">
    <property type="entry name" value="SIS_dom_sf"/>
</dbReference>
<gene>
    <name evidence="4" type="ORF">NMSP_0159</name>
</gene>
<evidence type="ECO:0000259" key="3">
    <source>
        <dbReference type="PROSITE" id="PS51464"/>
    </source>
</evidence>
<dbReference type="CDD" id="cd05017">
    <property type="entry name" value="SIS_PGI_PMI_1"/>
    <property type="match status" value="1"/>
</dbReference>
<protein>
    <submittedName>
        <fullName evidence="4">Bifunctional phosphoglucose/phosphomannose isomerase</fullName>
        <ecNumber evidence="4">5.3.1.9</ecNumber>
    </submittedName>
</protein>
<dbReference type="GeneID" id="32900661"/>
<dbReference type="AlphaFoldDB" id="A0A2Z2HHU3"/>